<reference evidence="3" key="1">
    <citation type="journal article" date="2017" name="Genome Biol.">
        <title>Comparative genomics reveals high biological diversity and specific adaptations in the industrially and medically important fungal genus Aspergillus.</title>
        <authorList>
            <person name="de Vries R.P."/>
            <person name="Riley R."/>
            <person name="Wiebenga A."/>
            <person name="Aguilar-Osorio G."/>
            <person name="Amillis S."/>
            <person name="Uchima C.A."/>
            <person name="Anderluh G."/>
            <person name="Asadollahi M."/>
            <person name="Askin M."/>
            <person name="Barry K."/>
            <person name="Battaglia E."/>
            <person name="Bayram O."/>
            <person name="Benocci T."/>
            <person name="Braus-Stromeyer S.A."/>
            <person name="Caldana C."/>
            <person name="Canovas D."/>
            <person name="Cerqueira G.C."/>
            <person name="Chen F."/>
            <person name="Chen W."/>
            <person name="Choi C."/>
            <person name="Clum A."/>
            <person name="Dos Santos R.A."/>
            <person name="Damasio A.R."/>
            <person name="Diallinas G."/>
            <person name="Emri T."/>
            <person name="Fekete E."/>
            <person name="Flipphi M."/>
            <person name="Freyberg S."/>
            <person name="Gallo A."/>
            <person name="Gournas C."/>
            <person name="Habgood R."/>
            <person name="Hainaut M."/>
            <person name="Harispe M.L."/>
            <person name="Henrissat B."/>
            <person name="Hilden K.S."/>
            <person name="Hope R."/>
            <person name="Hossain A."/>
            <person name="Karabika E."/>
            <person name="Karaffa L."/>
            <person name="Karanyi Z."/>
            <person name="Krasevec N."/>
            <person name="Kuo A."/>
            <person name="Kusch H."/>
            <person name="LaButti K."/>
            <person name="Lagendijk E.L."/>
            <person name="Lapidus A."/>
            <person name="Levasseur A."/>
            <person name="Lindquist E."/>
            <person name="Lipzen A."/>
            <person name="Logrieco A.F."/>
            <person name="MacCabe A."/>
            <person name="Maekelae M.R."/>
            <person name="Malavazi I."/>
            <person name="Melin P."/>
            <person name="Meyer V."/>
            <person name="Mielnichuk N."/>
            <person name="Miskei M."/>
            <person name="Molnar A.P."/>
            <person name="Mule G."/>
            <person name="Ngan C.Y."/>
            <person name="Orejas M."/>
            <person name="Orosz E."/>
            <person name="Ouedraogo J.P."/>
            <person name="Overkamp K.M."/>
            <person name="Park H.-S."/>
            <person name="Perrone G."/>
            <person name="Piumi F."/>
            <person name="Punt P.J."/>
            <person name="Ram A.F."/>
            <person name="Ramon A."/>
            <person name="Rauscher S."/>
            <person name="Record E."/>
            <person name="Riano-Pachon D.M."/>
            <person name="Robert V."/>
            <person name="Roehrig J."/>
            <person name="Ruller R."/>
            <person name="Salamov A."/>
            <person name="Salih N.S."/>
            <person name="Samson R.A."/>
            <person name="Sandor E."/>
            <person name="Sanguinetti M."/>
            <person name="Schuetze T."/>
            <person name="Sepcic K."/>
            <person name="Shelest E."/>
            <person name="Sherlock G."/>
            <person name="Sophianopoulou V."/>
            <person name="Squina F.M."/>
            <person name="Sun H."/>
            <person name="Susca A."/>
            <person name="Todd R.B."/>
            <person name="Tsang A."/>
            <person name="Unkles S.E."/>
            <person name="van de Wiele N."/>
            <person name="van Rossen-Uffink D."/>
            <person name="Oliveira J.V."/>
            <person name="Vesth T.C."/>
            <person name="Visser J."/>
            <person name="Yu J.-H."/>
            <person name="Zhou M."/>
            <person name="Andersen M.R."/>
            <person name="Archer D.B."/>
            <person name="Baker S.E."/>
            <person name="Benoit I."/>
            <person name="Brakhage A.A."/>
            <person name="Braus G.H."/>
            <person name="Fischer R."/>
            <person name="Frisvad J.C."/>
            <person name="Goldman G.H."/>
            <person name="Houbraken J."/>
            <person name="Oakley B."/>
            <person name="Pocsi I."/>
            <person name="Scazzocchio C."/>
            <person name="Seiboth B."/>
            <person name="vanKuyk P.A."/>
            <person name="Wortman J."/>
            <person name="Dyer P.S."/>
            <person name="Grigoriev I.V."/>
        </authorList>
    </citation>
    <scope>NUCLEOTIDE SEQUENCE [LARGE SCALE GENOMIC DNA]</scope>
    <source>
        <strain evidence="3">CBS 101740 / IMI 381727 / IBT 21946</strain>
    </source>
</reference>
<feature type="compositionally biased region" description="Polar residues" evidence="1">
    <location>
        <begin position="10"/>
        <end position="27"/>
    </location>
</feature>
<keyword evidence="3" id="KW-1185">Reference proteome</keyword>
<proteinExistence type="predicted"/>
<dbReference type="STRING" id="767769.A0A1L9UZI3"/>
<dbReference type="EMBL" id="KV878679">
    <property type="protein sequence ID" value="OJJ77097.1"/>
    <property type="molecule type" value="Genomic_DNA"/>
</dbReference>
<dbReference type="VEuPathDB" id="FungiDB:ASPBRDRAFT_225644"/>
<gene>
    <name evidence="2" type="ORF">ASPBRDRAFT_225644</name>
</gene>
<dbReference type="Proteomes" id="UP000184499">
    <property type="component" value="Unassembled WGS sequence"/>
</dbReference>
<accession>A0A1L9UZI3</accession>
<evidence type="ECO:0000313" key="3">
    <source>
        <dbReference type="Proteomes" id="UP000184499"/>
    </source>
</evidence>
<feature type="compositionally biased region" description="Basic and acidic residues" evidence="1">
    <location>
        <begin position="52"/>
        <end position="65"/>
    </location>
</feature>
<feature type="region of interest" description="Disordered" evidence="1">
    <location>
        <begin position="1"/>
        <end position="123"/>
    </location>
</feature>
<dbReference type="GeneID" id="93574478"/>
<protein>
    <submittedName>
        <fullName evidence="2">Uncharacterized protein</fullName>
    </submittedName>
</protein>
<dbReference type="AlphaFoldDB" id="A0A1L9UZI3"/>
<dbReference type="RefSeq" id="XP_067484344.1">
    <property type="nucleotide sequence ID" value="XM_067621990.1"/>
</dbReference>
<evidence type="ECO:0000256" key="1">
    <source>
        <dbReference type="SAM" id="MobiDB-lite"/>
    </source>
</evidence>
<sequence length="154" mass="16181">MARGKKGPANGTSSLRVPQPVPSSTRGEGSEGSVEPAHRMNGESSIEPVPEQNDKGNVEPAHKVNGEASIKPSHIMNGEASIKPSHIMNGEASIKPSHIMNGEASVEPTQDDTEVDPESSKSAGEIYKSIYKAQASGTRSDPCLSHVWKVAATV</sequence>
<name>A0A1L9UZI3_ASPBC</name>
<evidence type="ECO:0000313" key="2">
    <source>
        <dbReference type="EMBL" id="OJJ77097.1"/>
    </source>
</evidence>
<organism evidence="2 3">
    <name type="scientific">Aspergillus brasiliensis (strain CBS 101740 / IMI 381727 / IBT 21946)</name>
    <dbReference type="NCBI Taxonomy" id="767769"/>
    <lineage>
        <taxon>Eukaryota</taxon>
        <taxon>Fungi</taxon>
        <taxon>Dikarya</taxon>
        <taxon>Ascomycota</taxon>
        <taxon>Pezizomycotina</taxon>
        <taxon>Eurotiomycetes</taxon>
        <taxon>Eurotiomycetidae</taxon>
        <taxon>Eurotiales</taxon>
        <taxon>Aspergillaceae</taxon>
        <taxon>Aspergillus</taxon>
        <taxon>Aspergillus subgen. Circumdati</taxon>
    </lineage>
</organism>